<accession>A0A517T6B0</accession>
<evidence type="ECO:0000256" key="7">
    <source>
        <dbReference type="ARBA" id="ARBA00023270"/>
    </source>
</evidence>
<evidence type="ECO:0000256" key="6">
    <source>
        <dbReference type="ARBA" id="ARBA00023239"/>
    </source>
</evidence>
<reference evidence="9 10" key="1">
    <citation type="submission" date="2019-02" db="EMBL/GenBank/DDBJ databases">
        <title>Deep-cultivation of Planctomycetes and their phenomic and genomic characterization uncovers novel biology.</title>
        <authorList>
            <person name="Wiegand S."/>
            <person name="Jogler M."/>
            <person name="Boedeker C."/>
            <person name="Pinto D."/>
            <person name="Vollmers J."/>
            <person name="Rivas-Marin E."/>
            <person name="Kohn T."/>
            <person name="Peeters S.H."/>
            <person name="Heuer A."/>
            <person name="Rast P."/>
            <person name="Oberbeckmann S."/>
            <person name="Bunk B."/>
            <person name="Jeske O."/>
            <person name="Meyerdierks A."/>
            <person name="Storesund J.E."/>
            <person name="Kallscheuer N."/>
            <person name="Luecker S."/>
            <person name="Lage O.M."/>
            <person name="Pohl T."/>
            <person name="Merkel B.J."/>
            <person name="Hornburger P."/>
            <person name="Mueller R.-W."/>
            <person name="Bruemmer F."/>
            <person name="Labrenz M."/>
            <person name="Spormann A.M."/>
            <person name="Op den Camp H."/>
            <person name="Overmann J."/>
            <person name="Amann R."/>
            <person name="Jetten M.S.M."/>
            <person name="Mascher T."/>
            <person name="Medema M.H."/>
            <person name="Devos D.P."/>
            <person name="Kaster A.-K."/>
            <person name="Ovreas L."/>
            <person name="Rohde M."/>
            <person name="Galperin M.Y."/>
            <person name="Jogler C."/>
        </authorList>
    </citation>
    <scope>NUCLEOTIDE SEQUENCE [LARGE SCALE GENOMIC DNA]</scope>
    <source>
        <strain evidence="9 10">V22</strain>
    </source>
</reference>
<evidence type="ECO:0000256" key="3">
    <source>
        <dbReference type="ARBA" id="ARBA00006906"/>
    </source>
</evidence>
<keyword evidence="8" id="KW-0119">Carbohydrate metabolism</keyword>
<evidence type="ECO:0000256" key="5">
    <source>
        <dbReference type="ARBA" id="ARBA00013063"/>
    </source>
</evidence>
<keyword evidence="7" id="KW-0704">Schiff base</keyword>
<comment type="catalytic activity">
    <reaction evidence="1">
        <text>2-dehydro-3-deoxy-6-phospho-D-gluconate = D-glyceraldehyde 3-phosphate + pyruvate</text>
        <dbReference type="Rhea" id="RHEA:17089"/>
        <dbReference type="ChEBI" id="CHEBI:15361"/>
        <dbReference type="ChEBI" id="CHEBI:57569"/>
        <dbReference type="ChEBI" id="CHEBI:59776"/>
        <dbReference type="EC" id="4.1.2.14"/>
    </reaction>
</comment>
<gene>
    <name evidence="9" type="primary">eda</name>
    <name evidence="9" type="ORF">V22_11140</name>
</gene>
<protein>
    <recommendedName>
        <fullName evidence="5">2-dehydro-3-deoxy-phosphogluconate aldolase</fullName>
        <ecNumber evidence="5">4.1.2.14</ecNumber>
    </recommendedName>
</protein>
<evidence type="ECO:0000256" key="2">
    <source>
        <dbReference type="ARBA" id="ARBA00004736"/>
    </source>
</evidence>
<comment type="similarity">
    <text evidence="3">Belongs to the KHG/KDPG aldolase family.</text>
</comment>
<comment type="subunit">
    <text evidence="4">Homotrimer.</text>
</comment>
<dbReference type="PROSITE" id="PS00159">
    <property type="entry name" value="ALDOLASE_KDPG_KHG_1"/>
    <property type="match status" value="1"/>
</dbReference>
<dbReference type="KEGG" id="chya:V22_11140"/>
<dbReference type="OrthoDB" id="9802667at2"/>
<dbReference type="PANTHER" id="PTHR30246:SF1">
    <property type="entry name" value="2-DEHYDRO-3-DEOXY-6-PHOSPHOGALACTONATE ALDOLASE-RELATED"/>
    <property type="match status" value="1"/>
</dbReference>
<evidence type="ECO:0000256" key="8">
    <source>
        <dbReference type="ARBA" id="ARBA00023277"/>
    </source>
</evidence>
<dbReference type="Proteomes" id="UP000319976">
    <property type="component" value="Chromosome"/>
</dbReference>
<keyword evidence="10" id="KW-1185">Reference proteome</keyword>
<dbReference type="AlphaFoldDB" id="A0A517T6B0"/>
<comment type="pathway">
    <text evidence="2">Carbohydrate acid metabolism; 2-dehydro-3-deoxy-D-gluconate degradation; D-glyceraldehyde 3-phosphate and pyruvate from 2-dehydro-3-deoxy-D-gluconate: step 2/2.</text>
</comment>
<dbReference type="PANTHER" id="PTHR30246">
    <property type="entry name" value="2-KETO-3-DEOXY-6-PHOSPHOGLUCONATE ALDOLASE"/>
    <property type="match status" value="1"/>
</dbReference>
<dbReference type="NCBIfam" id="TIGR01182">
    <property type="entry name" value="eda"/>
    <property type="match status" value="1"/>
</dbReference>
<name>A0A517T6B0_9PLAN</name>
<dbReference type="EMBL" id="CP036316">
    <property type="protein sequence ID" value="QDT63888.1"/>
    <property type="molecule type" value="Genomic_DNA"/>
</dbReference>
<dbReference type="Gene3D" id="3.20.20.70">
    <property type="entry name" value="Aldolase class I"/>
    <property type="match status" value="1"/>
</dbReference>
<dbReference type="CDD" id="cd00452">
    <property type="entry name" value="KDPG_aldolase"/>
    <property type="match status" value="1"/>
</dbReference>
<sequence>MPTEVTDTSQFQFVELAGQLHESGMIAVLIIDDANDAVPVAKALQDGGVTAIELTLRTEAALESLSRIRSHCPEMIAGVGTVLSPEQVEQVKAAGASFGVAPGTNPRVVSAAIEQGLPFAPGICTPTDIEAAIECGCRLLKFFPAEPCGGLNYLRSIQAPYAHLGLQFIPLGGVSRHNMKNYLSESMVPCVGGSWVATREMIRDQNWKGITLNATEAMQIVKASREQGGSP</sequence>
<dbReference type="RefSeq" id="WP_145260549.1">
    <property type="nucleotide sequence ID" value="NZ_CP036316.1"/>
</dbReference>
<dbReference type="SUPFAM" id="SSF51569">
    <property type="entry name" value="Aldolase"/>
    <property type="match status" value="1"/>
</dbReference>
<dbReference type="InterPro" id="IPR000887">
    <property type="entry name" value="Aldlse_KDPG_KHG"/>
</dbReference>
<dbReference type="Pfam" id="PF01081">
    <property type="entry name" value="Aldolase"/>
    <property type="match status" value="1"/>
</dbReference>
<dbReference type="PROSITE" id="PS00160">
    <property type="entry name" value="ALDOLASE_KDPG_KHG_2"/>
    <property type="match status" value="1"/>
</dbReference>
<evidence type="ECO:0000256" key="4">
    <source>
        <dbReference type="ARBA" id="ARBA00011233"/>
    </source>
</evidence>
<dbReference type="GO" id="GO:0008675">
    <property type="term" value="F:2-dehydro-3-deoxy-phosphogluconate aldolase activity"/>
    <property type="evidence" value="ECO:0007669"/>
    <property type="project" value="UniProtKB-EC"/>
</dbReference>
<evidence type="ECO:0000313" key="10">
    <source>
        <dbReference type="Proteomes" id="UP000319976"/>
    </source>
</evidence>
<evidence type="ECO:0000313" key="9">
    <source>
        <dbReference type="EMBL" id="QDT63888.1"/>
    </source>
</evidence>
<keyword evidence="6" id="KW-0456">Lyase</keyword>
<evidence type="ECO:0000256" key="1">
    <source>
        <dbReference type="ARBA" id="ARBA00000654"/>
    </source>
</evidence>
<dbReference type="InterPro" id="IPR013785">
    <property type="entry name" value="Aldolase_TIM"/>
</dbReference>
<proteinExistence type="inferred from homology"/>
<dbReference type="EC" id="4.1.2.14" evidence="5"/>
<dbReference type="InterPro" id="IPR031338">
    <property type="entry name" value="KDPG/KHG_AS_2"/>
</dbReference>
<dbReference type="InterPro" id="IPR031337">
    <property type="entry name" value="KDPG/KHG_AS_1"/>
</dbReference>
<organism evidence="9 10">
    <name type="scientific">Calycomorphotria hydatis</name>
    <dbReference type="NCBI Taxonomy" id="2528027"/>
    <lineage>
        <taxon>Bacteria</taxon>
        <taxon>Pseudomonadati</taxon>
        <taxon>Planctomycetota</taxon>
        <taxon>Planctomycetia</taxon>
        <taxon>Planctomycetales</taxon>
        <taxon>Planctomycetaceae</taxon>
        <taxon>Calycomorphotria</taxon>
    </lineage>
</organism>